<sequence>MPLLPMKRGSPPPNHIKNKNKGRLKTRLRECRVFRRPFDI</sequence>
<reference evidence="2 3" key="1">
    <citation type="submission" date="2010-02" db="EMBL/GenBank/DDBJ databases">
        <authorList>
            <person name="Weinstock G."/>
            <person name="Sodergren E."/>
            <person name="Clifton S."/>
            <person name="Fulton L."/>
            <person name="Fulton B."/>
            <person name="Courtney L."/>
            <person name="Fronick C."/>
            <person name="Harrison M."/>
            <person name="Strong C."/>
            <person name="Farmer C."/>
            <person name="Delahaunty K."/>
            <person name="Markovic C."/>
            <person name="Hall O."/>
            <person name="Minx P."/>
            <person name="Tomlinson C."/>
            <person name="Mitreva M."/>
            <person name="Nelson J."/>
            <person name="Hou S."/>
            <person name="Wollam A."/>
            <person name="Pepin K.H."/>
            <person name="Johnson M."/>
            <person name="Bhonagiri V."/>
            <person name="Zhang X."/>
            <person name="Suruliraj S."/>
            <person name="Warren W."/>
            <person name="Chinwalla A."/>
            <person name="Mardis E.R."/>
            <person name="Wilson R.K."/>
        </authorList>
    </citation>
    <scope>NUCLEOTIDE SEQUENCE [LARGE SCALE GENOMIC DNA]</scope>
    <source>
        <strain evidence="2 3">ATCC 29315</strain>
    </source>
</reference>
<dbReference type="Proteomes" id="UP000005536">
    <property type="component" value="Unassembled WGS sequence"/>
</dbReference>
<dbReference type="EMBL" id="ADBF01000258">
    <property type="protein sequence ID" value="EFE48205.1"/>
    <property type="molecule type" value="Genomic_DNA"/>
</dbReference>
<evidence type="ECO:0000313" key="3">
    <source>
        <dbReference type="Proteomes" id="UP000005536"/>
    </source>
</evidence>
<evidence type="ECO:0000256" key="1">
    <source>
        <dbReference type="SAM" id="MobiDB-lite"/>
    </source>
</evidence>
<accession>D4DVC2</accession>
<proteinExistence type="predicted"/>
<comment type="caution">
    <text evidence="2">The sequence shown here is derived from an EMBL/GenBank/DDBJ whole genome shotgun (WGS) entry which is preliminary data.</text>
</comment>
<feature type="region of interest" description="Disordered" evidence="1">
    <location>
        <begin position="1"/>
        <end position="20"/>
    </location>
</feature>
<gene>
    <name evidence="2" type="ORF">NEIELOOT_03039</name>
</gene>
<evidence type="ECO:0000313" key="2">
    <source>
        <dbReference type="EMBL" id="EFE48205.1"/>
    </source>
</evidence>
<dbReference type="AlphaFoldDB" id="D4DVC2"/>
<organism evidence="2 3">
    <name type="scientific">Neisseria elongata subsp. glycolytica ATCC 29315</name>
    <dbReference type="NCBI Taxonomy" id="546263"/>
    <lineage>
        <taxon>Bacteria</taxon>
        <taxon>Pseudomonadati</taxon>
        <taxon>Pseudomonadota</taxon>
        <taxon>Betaproteobacteria</taxon>
        <taxon>Neisseriales</taxon>
        <taxon>Neisseriaceae</taxon>
        <taxon>Neisseria</taxon>
    </lineage>
</organism>
<protein>
    <submittedName>
        <fullName evidence="2">Uncharacterized protein</fullName>
    </submittedName>
</protein>
<name>D4DVC2_NEIEG</name>